<dbReference type="Pfam" id="PF06877">
    <property type="entry name" value="RraB"/>
    <property type="match status" value="1"/>
</dbReference>
<dbReference type="RefSeq" id="WP_115840964.1">
    <property type="nucleotide sequence ID" value="NZ_CP183976.1"/>
</dbReference>
<proteinExistence type="predicted"/>
<sequence>MRELQKALIPDDENGDVLRRMLDDGDDLTLARPIDFFHVFAEESDAQDFFAAAAARPELAVEGPDFDDDDGIWEVTATRVMAPEHKAITALEAELTELAAQYRGYPDGWGCDPATTAH</sequence>
<feature type="domain" description="Regulator of ribonuclease activity B" evidence="1">
    <location>
        <begin position="12"/>
        <end position="111"/>
    </location>
</feature>
<dbReference type="EMBL" id="QTJR01000001">
    <property type="protein sequence ID" value="RDY69746.1"/>
    <property type="molecule type" value="Genomic_DNA"/>
</dbReference>
<dbReference type="SUPFAM" id="SSF89946">
    <property type="entry name" value="Hypothetical protein VC0424"/>
    <property type="match status" value="1"/>
</dbReference>
<dbReference type="AlphaFoldDB" id="A0A3D8VK37"/>
<evidence type="ECO:0000259" key="1">
    <source>
        <dbReference type="Pfam" id="PF06877"/>
    </source>
</evidence>
<dbReference type="InterPro" id="IPR009671">
    <property type="entry name" value="RraB_dom"/>
</dbReference>
<gene>
    <name evidence="2" type="ORF">DX912_03135</name>
</gene>
<reference evidence="2 3" key="1">
    <citation type="submission" date="2018-08" db="EMBL/GenBank/DDBJ databases">
        <title>Lysobacter soli KCTC 22011, whole genome shotgun sequence.</title>
        <authorList>
            <person name="Zhang X."/>
            <person name="Feng G."/>
            <person name="Zhu H."/>
        </authorList>
    </citation>
    <scope>NUCLEOTIDE SEQUENCE [LARGE SCALE GENOMIC DNA]</scope>
    <source>
        <strain evidence="2 3">KCTC 22011</strain>
    </source>
</reference>
<organism evidence="2 3">
    <name type="scientific">Lysobacter soli</name>
    <dbReference type="NCBI Taxonomy" id="453783"/>
    <lineage>
        <taxon>Bacteria</taxon>
        <taxon>Pseudomonadati</taxon>
        <taxon>Pseudomonadota</taxon>
        <taxon>Gammaproteobacteria</taxon>
        <taxon>Lysobacterales</taxon>
        <taxon>Lysobacteraceae</taxon>
        <taxon>Lysobacter</taxon>
    </lineage>
</organism>
<comment type="caution">
    <text evidence="2">The sequence shown here is derived from an EMBL/GenBank/DDBJ whole genome shotgun (WGS) entry which is preliminary data.</text>
</comment>
<dbReference type="Proteomes" id="UP000256829">
    <property type="component" value="Unassembled WGS sequence"/>
</dbReference>
<dbReference type="InterPro" id="IPR036701">
    <property type="entry name" value="RraB-like_sf"/>
</dbReference>
<accession>A0A3D8VK37</accession>
<protein>
    <submittedName>
        <fullName evidence="2">Ribonuclease E inhibitor RraB</fullName>
    </submittedName>
</protein>
<keyword evidence="3" id="KW-1185">Reference proteome</keyword>
<dbReference type="Gene3D" id="3.30.70.970">
    <property type="entry name" value="RraB-like"/>
    <property type="match status" value="1"/>
</dbReference>
<name>A0A3D8VK37_9GAMM</name>
<evidence type="ECO:0000313" key="2">
    <source>
        <dbReference type="EMBL" id="RDY69746.1"/>
    </source>
</evidence>
<evidence type="ECO:0000313" key="3">
    <source>
        <dbReference type="Proteomes" id="UP000256829"/>
    </source>
</evidence>